<dbReference type="InterPro" id="IPR039462">
    <property type="entry name" value="Nup159/Nup146_N"/>
</dbReference>
<dbReference type="GO" id="GO:0006405">
    <property type="term" value="P:RNA export from nucleus"/>
    <property type="evidence" value="ECO:0007669"/>
    <property type="project" value="TreeGrafter"/>
</dbReference>
<dbReference type="GO" id="GO:0005643">
    <property type="term" value="C:nuclear pore"/>
    <property type="evidence" value="ECO:0007669"/>
    <property type="project" value="TreeGrafter"/>
</dbReference>
<dbReference type="PANTHER" id="PTHR23193:SF23">
    <property type="entry name" value="NUCLEAR PORE COMPLEX PROTEIN NUP153"/>
    <property type="match status" value="1"/>
</dbReference>
<feature type="compositionally biased region" description="Low complexity" evidence="5">
    <location>
        <begin position="880"/>
        <end position="889"/>
    </location>
</feature>
<feature type="region of interest" description="Disordered" evidence="5">
    <location>
        <begin position="455"/>
        <end position="582"/>
    </location>
</feature>
<feature type="compositionally biased region" description="Low complexity" evidence="5">
    <location>
        <begin position="827"/>
        <end position="843"/>
    </location>
</feature>
<feature type="region of interest" description="Disordered" evidence="5">
    <location>
        <begin position="1296"/>
        <end position="1324"/>
    </location>
</feature>
<protein>
    <recommendedName>
        <fullName evidence="6">Nucleoporin Nup159/Nup146 N-terminal domain-containing protein</fullName>
    </recommendedName>
</protein>
<dbReference type="VEuPathDB" id="FungiDB:PADG_03728"/>
<feature type="compositionally biased region" description="Polar residues" evidence="5">
    <location>
        <begin position="562"/>
        <end position="576"/>
    </location>
</feature>
<dbReference type="EMBL" id="LZYO01000016">
    <property type="protein sequence ID" value="ODH44749.1"/>
    <property type="molecule type" value="Genomic_DNA"/>
</dbReference>
<evidence type="ECO:0000313" key="7">
    <source>
        <dbReference type="EMBL" id="ODH44749.1"/>
    </source>
</evidence>
<keyword evidence="3" id="KW-0539">Nucleus</keyword>
<dbReference type="SUPFAM" id="SSF117289">
    <property type="entry name" value="Nucleoporin domain"/>
    <property type="match status" value="1"/>
</dbReference>
<feature type="compositionally biased region" description="Acidic residues" evidence="5">
    <location>
        <begin position="929"/>
        <end position="944"/>
    </location>
</feature>
<feature type="coiled-coil region" evidence="4">
    <location>
        <begin position="1195"/>
        <end position="1227"/>
    </location>
</feature>
<keyword evidence="4" id="KW-0175">Coiled coil</keyword>
<feature type="compositionally biased region" description="Polar residues" evidence="5">
    <location>
        <begin position="1051"/>
        <end position="1061"/>
    </location>
</feature>
<feature type="compositionally biased region" description="Gly residues" evidence="5">
    <location>
        <begin position="625"/>
        <end position="639"/>
    </location>
</feature>
<evidence type="ECO:0000256" key="3">
    <source>
        <dbReference type="ARBA" id="ARBA00023242"/>
    </source>
</evidence>
<feature type="compositionally biased region" description="Low complexity" evidence="5">
    <location>
        <begin position="487"/>
        <end position="508"/>
    </location>
</feature>
<proteinExistence type="predicted"/>
<feature type="compositionally biased region" description="Low complexity" evidence="5">
    <location>
        <begin position="459"/>
        <end position="476"/>
    </location>
</feature>
<feature type="compositionally biased region" description="Acidic residues" evidence="5">
    <location>
        <begin position="1063"/>
        <end position="1074"/>
    </location>
</feature>
<comment type="subcellular location">
    <subcellularLocation>
        <location evidence="1">Nucleus</location>
    </subcellularLocation>
</comment>
<dbReference type="FunFam" id="2.130.10.10:FF:000645">
    <property type="entry name" value="Putative nuclear pore complex subunit Nup159"/>
    <property type="match status" value="1"/>
</dbReference>
<evidence type="ECO:0000256" key="5">
    <source>
        <dbReference type="SAM" id="MobiDB-lite"/>
    </source>
</evidence>
<feature type="compositionally biased region" description="Polar residues" evidence="5">
    <location>
        <begin position="778"/>
        <end position="788"/>
    </location>
</feature>
<dbReference type="InterPro" id="IPR015943">
    <property type="entry name" value="WD40/YVTN_repeat-like_dom_sf"/>
</dbReference>
<feature type="compositionally biased region" description="Basic and acidic residues" evidence="5">
    <location>
        <begin position="812"/>
        <end position="826"/>
    </location>
</feature>
<dbReference type="VEuPathDB" id="FungiDB:PABG_11398"/>
<feature type="compositionally biased region" description="Low complexity" evidence="5">
    <location>
        <begin position="536"/>
        <end position="553"/>
    </location>
</feature>
<dbReference type="Pfam" id="PF16755">
    <property type="entry name" value="Beta-prop_NUP159_NUP214"/>
    <property type="match status" value="1"/>
</dbReference>
<keyword evidence="2" id="KW-0813">Transport</keyword>
<evidence type="ECO:0000256" key="2">
    <source>
        <dbReference type="ARBA" id="ARBA00022448"/>
    </source>
</evidence>
<dbReference type="GO" id="GO:0006606">
    <property type="term" value="P:protein import into nucleus"/>
    <property type="evidence" value="ECO:0007669"/>
    <property type="project" value="TreeGrafter"/>
</dbReference>
<dbReference type="InterPro" id="IPR026054">
    <property type="entry name" value="Nucleoporin"/>
</dbReference>
<evidence type="ECO:0000256" key="4">
    <source>
        <dbReference type="SAM" id="Coils"/>
    </source>
</evidence>
<dbReference type="GO" id="GO:0008139">
    <property type="term" value="F:nuclear localization sequence binding"/>
    <property type="evidence" value="ECO:0007669"/>
    <property type="project" value="TreeGrafter"/>
</dbReference>
<dbReference type="GO" id="GO:0017056">
    <property type="term" value="F:structural constituent of nuclear pore"/>
    <property type="evidence" value="ECO:0007669"/>
    <property type="project" value="TreeGrafter"/>
</dbReference>
<evidence type="ECO:0000259" key="6">
    <source>
        <dbReference type="Pfam" id="PF16755"/>
    </source>
</evidence>
<feature type="compositionally biased region" description="Polar residues" evidence="5">
    <location>
        <begin position="968"/>
        <end position="980"/>
    </location>
</feature>
<dbReference type="PANTHER" id="PTHR23193">
    <property type="entry name" value="NUCLEAR PORE COMPLEX PROTEIN NUP"/>
    <property type="match status" value="1"/>
</dbReference>
<evidence type="ECO:0000313" key="8">
    <source>
        <dbReference type="Proteomes" id="UP000242814"/>
    </source>
</evidence>
<dbReference type="Gene3D" id="2.130.10.10">
    <property type="entry name" value="YVTN repeat-like/Quinoprotein amine dehydrogenase"/>
    <property type="match status" value="1"/>
</dbReference>
<sequence length="1571" mass="166760">MAFASQQGPGFGGGQAAKVQLGPELQEIQTQEVGFLSIAGDSKIRIFPTPWPSDSLPPPTCSLLSVASTKGLLAAAGPDGLVIASTDAVRKAYSADRTGDSNIRLFQPQLQIPLPQKASHLAFSADENVLVVAAADGSGLIAYQVAALMQGNSQPVLTLALNGARLRSLVPNPTAAELFSAVTTDGELLMANLQSNQLLQGPSGLVLKTGVSCISWSNKGKQLVAGLGDGTAFQMTPAGEMKAEVPRPPNLDGDKHVSSISWLENNVFFIVYTPTSALDSQPESSYYIVTRQPPDSYTFQKLPEACPPWGLERNPAYQFIGRLRDFKPDLKDVLIVSSTASTDIAIFTKSSKPLCEEGGTPVTDAFTLTTMSEDSRRAELPLTDDSENTSPIGLAIDLSSKDIVVAPIPGEEIQDSGSPLPEILVLNNDGVLSSWRFVYSESIRQRVPFHGLVHAGGAQQTPNQPSQQQQTPLPSSIMAPQTPNPTFGQPSFGQPSFGQPSFGQSSFGTPAPHFGTPSTLGMNRQPPFGTPSALGSQPSWASPQSSSQTPAVSGFGTASALGGSTTPSFGTPSLLGQRTYGFGQPSPLGKSIATPSFGQSGFGGLGASATSSATTSGFPTQPSSGSGGGFSSFASGGGFAAAASSTQPSGESPFSKTFAGDNPFAKAGQPVFGSAGSQAPSSAASQASPFGGFTLSSGFKPDTASTTMDEDKPEETKGAFSLANLMNFDKTTETQPVGPAKISPPTFSQAAPEPQKAPDVVTPTTGLFGAPYQPKSPPDTQTKESSSVFGKPSLPIPSKETEPQKVSTVKITDIKTVDEVDSDRKPSTSLPSLPEESSLSESTVKVELPSGKEELPVKVSEPPLPPEPTSRTSYAPGDTSASSSAISKGSYDEAPLPPDFIPSKKSELPKEVPTSLPLESEGESAGFEDSGEDVTDDISPVEETVDNRVESLKTSPESSFGGPGDKSPGSSVFTKPSSSVRPLRDQKQLFGEITQPIFPAPKLSDGRIRLTPRSPSPVRRSLLGPSSRDGLRSASAPSSPGRVLAQRKVTLESSRLSNQIELPSDDDDHSEDEEVSRQAQRLASETQELSEDEEDGQLRADLARPLSPAPTLDPFLPHEGYTGESLKPGIPGQIERLFRDINSMIDTLGINSRSLSSFLLYQQTSKELSYQRWLDILLSEHPSDILEENLLLSEVDKLREGLEALDASLQQQQLQTVEETLEKCQRLFSKGLVTLRGQCASLRRSIDSYVDVVAISTAPLSAEQATMQHDLRKASTTVQSKMANLEKEISLLRAKIADSSKPDSESGAGINGSASRRSMARPTVEAVTSTIATMTNMAEKKSGDIDVLEAQLRRLGIDVSSAGSVHSRSREASPFLTPPPKQRGGISRAVPVPPGSRGSVDGTAAGLRSAYHTPDSASRSHVRFQSSLMSSAGNSKSLLQSVSGPTELVLPVGDAQRWQAKRRRRLQVIGHVRVALMERSRRALFVIKQKRPGICRIPHSLRGVPNQHPYRRRRTQGDIPLVITIPELEATYIQVKPSGTYKRLVTAILPNRSLRIPDPEESERDLFGNDK</sequence>
<reference evidence="7 8" key="1">
    <citation type="submission" date="2016-06" db="EMBL/GenBank/DDBJ databases">
        <authorList>
            <person name="Kjaerup R.B."/>
            <person name="Dalgaard T.S."/>
            <person name="Juul-Madsen H.R."/>
        </authorList>
    </citation>
    <scope>NUCLEOTIDE SEQUENCE [LARGE SCALE GENOMIC DNA]</scope>
    <source>
        <strain evidence="7 8">Pb300</strain>
    </source>
</reference>
<organism evidence="7 8">
    <name type="scientific">Paracoccidioides brasiliensis</name>
    <dbReference type="NCBI Taxonomy" id="121759"/>
    <lineage>
        <taxon>Eukaryota</taxon>
        <taxon>Fungi</taxon>
        <taxon>Dikarya</taxon>
        <taxon>Ascomycota</taxon>
        <taxon>Pezizomycotina</taxon>
        <taxon>Eurotiomycetes</taxon>
        <taxon>Eurotiomycetidae</taxon>
        <taxon>Onygenales</taxon>
        <taxon>Ajellomycetaceae</taxon>
        <taxon>Paracoccidioides</taxon>
    </lineage>
</organism>
<feature type="domain" description="Nucleoporin Nup159/Nup146 N-terminal" evidence="6">
    <location>
        <begin position="57"/>
        <end position="432"/>
    </location>
</feature>
<gene>
    <name evidence="7" type="ORF">ACO22_00739</name>
</gene>
<name>A0A1D2JNH2_PARBR</name>
<feature type="compositionally biased region" description="Low complexity" evidence="5">
    <location>
        <begin position="672"/>
        <end position="692"/>
    </location>
</feature>
<feature type="compositionally biased region" description="Polar residues" evidence="5">
    <location>
        <begin position="646"/>
        <end position="655"/>
    </location>
</feature>
<feature type="region of interest" description="Disordered" evidence="5">
    <location>
        <begin position="1360"/>
        <end position="1419"/>
    </location>
</feature>
<comment type="caution">
    <text evidence="7">The sequence shown here is derived from an EMBL/GenBank/DDBJ whole genome shotgun (WGS) entry which is preliminary data.</text>
</comment>
<feature type="compositionally biased region" description="Polar residues" evidence="5">
    <location>
        <begin position="1077"/>
        <end position="1087"/>
    </location>
</feature>
<dbReference type="Proteomes" id="UP000242814">
    <property type="component" value="Unassembled WGS sequence"/>
</dbReference>
<accession>A0A1D2JNH2</accession>
<evidence type="ECO:0000256" key="1">
    <source>
        <dbReference type="ARBA" id="ARBA00004123"/>
    </source>
</evidence>
<feature type="region of interest" description="Disordered" evidence="5">
    <location>
        <begin position="606"/>
        <end position="1096"/>
    </location>
</feature>
<feature type="compositionally biased region" description="Low complexity" evidence="5">
    <location>
        <begin position="607"/>
        <end position="618"/>
    </location>
</feature>